<evidence type="ECO:0000313" key="8">
    <source>
        <dbReference type="EMBL" id="TDC25601.1"/>
    </source>
</evidence>
<evidence type="ECO:0000256" key="3">
    <source>
        <dbReference type="ARBA" id="ARBA00022475"/>
    </source>
</evidence>
<evidence type="ECO:0000256" key="2">
    <source>
        <dbReference type="ARBA" id="ARBA00011006"/>
    </source>
</evidence>
<organism evidence="8 9">
    <name type="scientific">Kribbella albertanoniae</name>
    <dbReference type="NCBI Taxonomy" id="1266829"/>
    <lineage>
        <taxon>Bacteria</taxon>
        <taxon>Bacillati</taxon>
        <taxon>Actinomycetota</taxon>
        <taxon>Actinomycetes</taxon>
        <taxon>Propionibacteriales</taxon>
        <taxon>Kribbellaceae</taxon>
        <taxon>Kribbella</taxon>
    </lineage>
</organism>
<evidence type="ECO:0000256" key="1">
    <source>
        <dbReference type="ARBA" id="ARBA00004651"/>
    </source>
</evidence>
<name>A0A4R4PTA5_9ACTN</name>
<comment type="subcellular location">
    <subcellularLocation>
        <location evidence="1">Cell membrane</location>
        <topology evidence="1">Multi-pass membrane protein</topology>
    </subcellularLocation>
</comment>
<keyword evidence="5 7" id="KW-1133">Transmembrane helix</keyword>
<dbReference type="EMBL" id="SMKA01000121">
    <property type="protein sequence ID" value="TDC25601.1"/>
    <property type="molecule type" value="Genomic_DNA"/>
</dbReference>
<protein>
    <submittedName>
        <fullName evidence="8">GlsB/YeaQ/YmgE family stress response membrane protein</fullName>
    </submittedName>
</protein>
<evidence type="ECO:0000256" key="7">
    <source>
        <dbReference type="SAM" id="Phobius"/>
    </source>
</evidence>
<keyword evidence="9" id="KW-1185">Reference proteome</keyword>
<dbReference type="AlphaFoldDB" id="A0A4R4PTA5"/>
<keyword evidence="3" id="KW-1003">Cell membrane</keyword>
<sequence length="84" mass="8847">MIIVSLLAGVIFGPLARLVLPGKQNISLGWTILGGGIGAFIGGLIAYFLDIKDTDGPDWIQYLIQIICAAVVIAIIAARKPRAT</sequence>
<accession>A0A4R4PTA5</accession>
<keyword evidence="6 7" id="KW-0472">Membrane</keyword>
<feature type="transmembrane region" description="Helical" evidence="7">
    <location>
        <begin position="27"/>
        <end position="47"/>
    </location>
</feature>
<evidence type="ECO:0000313" key="9">
    <source>
        <dbReference type="Proteomes" id="UP000295075"/>
    </source>
</evidence>
<evidence type="ECO:0000256" key="4">
    <source>
        <dbReference type="ARBA" id="ARBA00022692"/>
    </source>
</evidence>
<proteinExistence type="inferred from homology"/>
<dbReference type="Pfam" id="PF04226">
    <property type="entry name" value="Transgly_assoc"/>
    <property type="match status" value="1"/>
</dbReference>
<comment type="similarity">
    <text evidence="2">Belongs to the UPF0410 family.</text>
</comment>
<evidence type="ECO:0000256" key="5">
    <source>
        <dbReference type="ARBA" id="ARBA00022989"/>
    </source>
</evidence>
<evidence type="ECO:0000256" key="6">
    <source>
        <dbReference type="ARBA" id="ARBA00023136"/>
    </source>
</evidence>
<dbReference type="PANTHER" id="PTHR33884:SF3">
    <property type="entry name" value="UPF0410 PROTEIN YMGE"/>
    <property type="match status" value="1"/>
</dbReference>
<dbReference type="GO" id="GO:0005886">
    <property type="term" value="C:plasma membrane"/>
    <property type="evidence" value="ECO:0007669"/>
    <property type="project" value="UniProtKB-SubCell"/>
</dbReference>
<reference evidence="8 9" key="1">
    <citation type="submission" date="2019-03" db="EMBL/GenBank/DDBJ databases">
        <title>Draft genome sequences of novel Actinobacteria.</title>
        <authorList>
            <person name="Sahin N."/>
            <person name="Ay H."/>
            <person name="Saygin H."/>
        </authorList>
    </citation>
    <scope>NUCLEOTIDE SEQUENCE [LARGE SCALE GENOMIC DNA]</scope>
    <source>
        <strain evidence="8 9">JCM 30547</strain>
    </source>
</reference>
<dbReference type="PANTHER" id="PTHR33884">
    <property type="entry name" value="UPF0410 PROTEIN YMGE"/>
    <property type="match status" value="1"/>
</dbReference>
<keyword evidence="4 7" id="KW-0812">Transmembrane</keyword>
<comment type="caution">
    <text evidence="8">The sequence shown here is derived from an EMBL/GenBank/DDBJ whole genome shotgun (WGS) entry which is preliminary data.</text>
</comment>
<dbReference type="OrthoDB" id="3483802at2"/>
<dbReference type="InterPro" id="IPR007341">
    <property type="entry name" value="Transgly_assoc"/>
</dbReference>
<dbReference type="Proteomes" id="UP000295075">
    <property type="component" value="Unassembled WGS sequence"/>
</dbReference>
<gene>
    <name evidence="8" type="ORF">E1261_23865</name>
</gene>
<feature type="transmembrane region" description="Helical" evidence="7">
    <location>
        <begin position="59"/>
        <end position="78"/>
    </location>
</feature>